<protein>
    <submittedName>
        <fullName evidence="3">Homeobox-like domain superfamily</fullName>
    </submittedName>
    <submittedName>
        <fullName evidence="4">Homeobox-like_domain superfamily</fullName>
    </submittedName>
</protein>
<keyword evidence="1" id="KW-0175">Coiled coil</keyword>
<dbReference type="Proteomes" id="UP001642409">
    <property type="component" value="Unassembled WGS sequence"/>
</dbReference>
<organism evidence="3">
    <name type="scientific">Hexamita inflata</name>
    <dbReference type="NCBI Taxonomy" id="28002"/>
    <lineage>
        <taxon>Eukaryota</taxon>
        <taxon>Metamonada</taxon>
        <taxon>Diplomonadida</taxon>
        <taxon>Hexamitidae</taxon>
        <taxon>Hexamitinae</taxon>
        <taxon>Hexamita</taxon>
    </lineage>
</organism>
<evidence type="ECO:0000259" key="2">
    <source>
        <dbReference type="PROSITE" id="PS50090"/>
    </source>
</evidence>
<dbReference type="GO" id="GO:0003677">
    <property type="term" value="F:DNA binding"/>
    <property type="evidence" value="ECO:0007669"/>
    <property type="project" value="UniProtKB-KW"/>
</dbReference>
<evidence type="ECO:0000313" key="3">
    <source>
        <dbReference type="EMBL" id="CAI9912766.1"/>
    </source>
</evidence>
<accession>A0AA86N4U4</accession>
<keyword evidence="3" id="KW-0238">DNA-binding</keyword>
<dbReference type="InterPro" id="IPR001005">
    <property type="entry name" value="SANT/Myb"/>
</dbReference>
<dbReference type="EMBL" id="CATOUU010000003">
    <property type="protein sequence ID" value="CAI9912766.1"/>
    <property type="molecule type" value="Genomic_DNA"/>
</dbReference>
<dbReference type="InterPro" id="IPR009057">
    <property type="entry name" value="Homeodomain-like_sf"/>
</dbReference>
<evidence type="ECO:0000256" key="1">
    <source>
        <dbReference type="SAM" id="Coils"/>
    </source>
</evidence>
<sequence>MSGIPEITNVKDIQKALQLSDLTTIAECNLDKSQMNNSHSQENKQQLLNKVTTQQGEWLIQPKNQVSQAPLLSTNEQIPGKYTSFQGSNIQFFQSNTQESESEAPQLLTLLSQQENEQQLLLLEFQKHVDDPDYDAKIVRYENNLKRIQEIIKQERKQQKVIEKQKWTQAEVSVLQQEGKQHDCQWQLIEQSWEEVAIILNKTASDCRKHWFLLCVNPQLNQK</sequence>
<reference evidence="4 5" key="2">
    <citation type="submission" date="2024-07" db="EMBL/GenBank/DDBJ databases">
        <authorList>
            <person name="Akdeniz Z."/>
        </authorList>
    </citation>
    <scope>NUCLEOTIDE SEQUENCE [LARGE SCALE GENOMIC DNA]</scope>
</reference>
<keyword evidence="5" id="KW-1185">Reference proteome</keyword>
<comment type="caution">
    <text evidence="3">The sequence shown here is derived from an EMBL/GenBank/DDBJ whole genome shotgun (WGS) entry which is preliminary data.</text>
</comment>
<dbReference type="AlphaFoldDB" id="A0AA86N4U4"/>
<keyword evidence="3" id="KW-0371">Homeobox</keyword>
<feature type="domain" description="Myb-like" evidence="2">
    <location>
        <begin position="159"/>
        <end position="211"/>
    </location>
</feature>
<evidence type="ECO:0000313" key="5">
    <source>
        <dbReference type="Proteomes" id="UP001642409"/>
    </source>
</evidence>
<dbReference type="PROSITE" id="PS50090">
    <property type="entry name" value="MYB_LIKE"/>
    <property type="match status" value="1"/>
</dbReference>
<gene>
    <name evidence="4" type="ORF">HINF_LOCUS15866</name>
    <name evidence="3" type="ORF">HINF_LOCUS411</name>
</gene>
<proteinExistence type="predicted"/>
<reference evidence="3" key="1">
    <citation type="submission" date="2023-06" db="EMBL/GenBank/DDBJ databases">
        <authorList>
            <person name="Kurt Z."/>
        </authorList>
    </citation>
    <scope>NUCLEOTIDE SEQUENCE</scope>
</reference>
<feature type="coiled-coil region" evidence="1">
    <location>
        <begin position="138"/>
        <end position="165"/>
    </location>
</feature>
<evidence type="ECO:0000313" key="4">
    <source>
        <dbReference type="EMBL" id="CAL5998703.1"/>
    </source>
</evidence>
<name>A0AA86N4U4_9EUKA</name>
<dbReference type="EMBL" id="CAXDID020000038">
    <property type="protein sequence ID" value="CAL5998703.1"/>
    <property type="molecule type" value="Genomic_DNA"/>
</dbReference>
<dbReference type="SUPFAM" id="SSF46689">
    <property type="entry name" value="Homeodomain-like"/>
    <property type="match status" value="1"/>
</dbReference>